<comment type="caution">
    <text evidence="3">The sequence shown here is derived from an EMBL/GenBank/DDBJ whole genome shotgun (WGS) entry which is preliminary data.</text>
</comment>
<dbReference type="PANTHER" id="PTHR46093">
    <property type="entry name" value="ACYL-COA-BINDING DOMAIN-CONTAINING PROTEIN 5"/>
    <property type="match status" value="1"/>
</dbReference>
<evidence type="ECO:0000313" key="4">
    <source>
        <dbReference type="Proteomes" id="UP001470230"/>
    </source>
</evidence>
<gene>
    <name evidence="3" type="ORF">M9Y10_043336</name>
</gene>
<dbReference type="PANTHER" id="PTHR46093:SF18">
    <property type="entry name" value="FIBRONECTIN TYPE-III DOMAIN-CONTAINING PROTEIN"/>
    <property type="match status" value="1"/>
</dbReference>
<dbReference type="EMBL" id="JAPFFF010000008">
    <property type="protein sequence ID" value="KAK8884230.1"/>
    <property type="molecule type" value="Genomic_DNA"/>
</dbReference>
<evidence type="ECO:0008006" key="5">
    <source>
        <dbReference type="Google" id="ProtNLM"/>
    </source>
</evidence>
<dbReference type="Proteomes" id="UP001470230">
    <property type="component" value="Unassembled WGS sequence"/>
</dbReference>
<keyword evidence="1" id="KW-0880">Kelch repeat</keyword>
<name>A0ABR2JZE8_9EUKA</name>
<dbReference type="Pfam" id="PF24681">
    <property type="entry name" value="Kelch_KLHDC2_KLHL20_DRC7"/>
    <property type="match status" value="1"/>
</dbReference>
<keyword evidence="4" id="KW-1185">Reference proteome</keyword>
<protein>
    <recommendedName>
        <fullName evidence="5">Kelch motif family protein</fullName>
    </recommendedName>
</protein>
<organism evidence="3 4">
    <name type="scientific">Tritrichomonas musculus</name>
    <dbReference type="NCBI Taxonomy" id="1915356"/>
    <lineage>
        <taxon>Eukaryota</taxon>
        <taxon>Metamonada</taxon>
        <taxon>Parabasalia</taxon>
        <taxon>Tritrichomonadida</taxon>
        <taxon>Tritrichomonadidae</taxon>
        <taxon>Tritrichomonas</taxon>
    </lineage>
</organism>
<reference evidence="3 4" key="1">
    <citation type="submission" date="2024-04" db="EMBL/GenBank/DDBJ databases">
        <title>Tritrichomonas musculus Genome.</title>
        <authorList>
            <person name="Alves-Ferreira E."/>
            <person name="Grigg M."/>
            <person name="Lorenzi H."/>
            <person name="Galac M."/>
        </authorList>
    </citation>
    <scope>NUCLEOTIDE SEQUENCE [LARGE SCALE GENOMIC DNA]</scope>
    <source>
        <strain evidence="3 4">EAF2021</strain>
    </source>
</reference>
<accession>A0ABR2JZE8</accession>
<evidence type="ECO:0000256" key="1">
    <source>
        <dbReference type="ARBA" id="ARBA00022441"/>
    </source>
</evidence>
<keyword evidence="2" id="KW-0677">Repeat</keyword>
<proteinExistence type="predicted"/>
<dbReference type="InterPro" id="IPR015915">
    <property type="entry name" value="Kelch-typ_b-propeller"/>
</dbReference>
<evidence type="ECO:0000313" key="3">
    <source>
        <dbReference type="EMBL" id="KAK8884230.1"/>
    </source>
</evidence>
<sequence length="398" mass="44264">MGQEQSKQTAKRSYASVHDSFSYAPVTTHRTEATYSARFQGDQLNLNGANLTDQPVSLLRTAYYGRWSMELPAGTVSPIPRVGQCSVYDPVTDSLVLAYGLDQNGNYLNDCWALRLNPLQWRKVRSQCLSPREYPSAVLCGRYMFIFGGACGSTFYGDLHCINLDTGELRTLDVSGSIPCPRTSPALFCRHNELFLWGGFDGRSHGGIYHILPSNPSWKRFDVTHTGIPAPAFCQHNGTYFVFGGVTGTPISTFNPETGTFTPFPCTGTEPTHDLMHAALVSADEYIFLVGGESNVKFMHLFALDVKRKWWFAFHVRPDNESLSLSDGIINKVGLFMMPRENSCSVVYSPKQRMLVSVMGSKLINPPPVFRISLGVPLAALHLRNDMLDLFKIDHGQK</sequence>
<dbReference type="SUPFAM" id="SSF117281">
    <property type="entry name" value="Kelch motif"/>
    <property type="match status" value="1"/>
</dbReference>
<evidence type="ECO:0000256" key="2">
    <source>
        <dbReference type="ARBA" id="ARBA00022737"/>
    </source>
</evidence>
<dbReference type="Gene3D" id="2.120.10.80">
    <property type="entry name" value="Kelch-type beta propeller"/>
    <property type="match status" value="1"/>
</dbReference>